<gene>
    <name evidence="1" type="ORF">FOE78_18935</name>
</gene>
<dbReference type="AlphaFoldDB" id="A0A516Q2S6"/>
<dbReference type="Proteomes" id="UP000319263">
    <property type="component" value="Chromosome"/>
</dbReference>
<protein>
    <submittedName>
        <fullName evidence="1">Uncharacterized protein</fullName>
    </submittedName>
</protein>
<dbReference type="EMBL" id="CP041692">
    <property type="protein sequence ID" value="QDP97708.1"/>
    <property type="molecule type" value="Genomic_DNA"/>
</dbReference>
<evidence type="ECO:0000313" key="2">
    <source>
        <dbReference type="Proteomes" id="UP000319263"/>
    </source>
</evidence>
<name>A0A516Q2S6_9ACTN</name>
<organism evidence="1 2">
    <name type="scientific">Microlunatus elymi</name>
    <dbReference type="NCBI Taxonomy" id="2596828"/>
    <lineage>
        <taxon>Bacteria</taxon>
        <taxon>Bacillati</taxon>
        <taxon>Actinomycetota</taxon>
        <taxon>Actinomycetes</taxon>
        <taxon>Propionibacteriales</taxon>
        <taxon>Propionibacteriaceae</taxon>
        <taxon>Microlunatus</taxon>
    </lineage>
</organism>
<sequence>MVSTAPEDFLNSIATDISVAEFTRAMAEHPEWMPTRAPHPAVAPAPPEHLDQILGLSGLSAADRKQVTGEARDPALGSRIAAHDAGVARDLVNSTLSTRQAAELLARDTSNITRGVQENRYYAVRVAGRLRLPEWQFIEHTTYDYIPGEDAVPEVEHVPLPNLSRLVSHIPPGVHPQVIAGFMQTSQPELDDTSPIEWLVGGGDPDPVCDLVAGLTRR</sequence>
<dbReference type="KEGG" id="mik:FOE78_18935"/>
<dbReference type="RefSeq" id="WP_143987665.1">
    <property type="nucleotide sequence ID" value="NZ_CP041692.1"/>
</dbReference>
<reference evidence="1 2" key="1">
    <citation type="submission" date="2019-07" db="EMBL/GenBank/DDBJ databases">
        <title>Microlunatus dokdonensis sp. nov. isolated from the rhizospheric soil of the wild plant Elymus tsukushiensis.</title>
        <authorList>
            <person name="Ghim S.-Y."/>
            <person name="Hwang Y.-J."/>
            <person name="Son J.-S."/>
            <person name="Shin J.-H."/>
        </authorList>
    </citation>
    <scope>NUCLEOTIDE SEQUENCE [LARGE SCALE GENOMIC DNA]</scope>
    <source>
        <strain evidence="1 2">KUDC0627</strain>
    </source>
</reference>
<keyword evidence="2" id="KW-1185">Reference proteome</keyword>
<dbReference type="OrthoDB" id="3259391at2"/>
<proteinExistence type="predicted"/>
<evidence type="ECO:0000313" key="1">
    <source>
        <dbReference type="EMBL" id="QDP97708.1"/>
    </source>
</evidence>
<accession>A0A516Q2S6</accession>